<dbReference type="InterPro" id="IPR018062">
    <property type="entry name" value="HTH_AraC-typ_CS"/>
</dbReference>
<dbReference type="RefSeq" id="WP_255852583.1">
    <property type="nucleotide sequence ID" value="NZ_CP073347.1"/>
</dbReference>
<evidence type="ECO:0000313" key="5">
    <source>
        <dbReference type="EMBL" id="UTW10535.1"/>
    </source>
</evidence>
<dbReference type="SMART" id="SM00342">
    <property type="entry name" value="HTH_ARAC"/>
    <property type="match status" value="1"/>
</dbReference>
<evidence type="ECO:0000259" key="4">
    <source>
        <dbReference type="PROSITE" id="PS01124"/>
    </source>
</evidence>
<evidence type="ECO:0000313" key="6">
    <source>
        <dbReference type="Proteomes" id="UP001058461"/>
    </source>
</evidence>
<feature type="domain" description="HTH araC/xylS-type" evidence="4">
    <location>
        <begin position="191"/>
        <end position="289"/>
    </location>
</feature>
<dbReference type="PROSITE" id="PS00041">
    <property type="entry name" value="HTH_ARAC_FAMILY_1"/>
    <property type="match status" value="1"/>
</dbReference>
<dbReference type="SUPFAM" id="SSF51215">
    <property type="entry name" value="Regulatory protein AraC"/>
    <property type="match status" value="1"/>
</dbReference>
<evidence type="ECO:0000256" key="3">
    <source>
        <dbReference type="ARBA" id="ARBA00023163"/>
    </source>
</evidence>
<accession>A0ABY5HH00</accession>
<dbReference type="PROSITE" id="PS01124">
    <property type="entry name" value="HTH_ARAC_FAMILY_2"/>
    <property type="match status" value="1"/>
</dbReference>
<gene>
    <name evidence="5" type="ORF">KDW95_14685</name>
</gene>
<dbReference type="Gene3D" id="1.10.10.60">
    <property type="entry name" value="Homeodomain-like"/>
    <property type="match status" value="2"/>
</dbReference>
<keyword evidence="3" id="KW-0804">Transcription</keyword>
<name>A0ABY5HH00_9GAMM</name>
<proteinExistence type="predicted"/>
<dbReference type="Pfam" id="PF02311">
    <property type="entry name" value="AraC_binding"/>
    <property type="match status" value="1"/>
</dbReference>
<dbReference type="Pfam" id="PF12833">
    <property type="entry name" value="HTH_18"/>
    <property type="match status" value="1"/>
</dbReference>
<dbReference type="EMBL" id="CP073347">
    <property type="protein sequence ID" value="UTW10535.1"/>
    <property type="molecule type" value="Genomic_DNA"/>
</dbReference>
<dbReference type="PANTHER" id="PTHR43280">
    <property type="entry name" value="ARAC-FAMILY TRANSCRIPTIONAL REGULATOR"/>
    <property type="match status" value="1"/>
</dbReference>
<dbReference type="CDD" id="cd06976">
    <property type="entry name" value="cupin_MtlR-like_N"/>
    <property type="match status" value="1"/>
</dbReference>
<dbReference type="SUPFAM" id="SSF46689">
    <property type="entry name" value="Homeodomain-like"/>
    <property type="match status" value="2"/>
</dbReference>
<sequence length="295" mass="33767">MHTDPQRLPDYEWVDRNAGESIHYTQHGVPSPLIRWHHHREFELHLVRATCGRMFVGDYIGNFRPGTLVLVAPDLPHNWISNLAADASVPLRDQVIHFPGALLHDAQTVFAEMHAFTPLLARAQRGLEFTDPDTVAQACALFDAIAQARGLKRLVCFLTLLELLTSCPQSHTLSSAWHRPLTDSKQLDWLNSAVDYVLQHYERELPLDEVARHMDTSQTQFSKRFKRASGHRFVDFVNMLRVSRASELLAYSEEPITAICFEVGYNNIANFNRRFLDIKGMTPSEYRKAVLQRIP</sequence>
<keyword evidence="2" id="KW-0238">DNA-binding</keyword>
<dbReference type="InterPro" id="IPR018060">
    <property type="entry name" value="HTH_AraC"/>
</dbReference>
<organism evidence="5 6">
    <name type="scientific">Marinobacterium rhizophilum</name>
    <dbReference type="NCBI Taxonomy" id="420402"/>
    <lineage>
        <taxon>Bacteria</taxon>
        <taxon>Pseudomonadati</taxon>
        <taxon>Pseudomonadota</taxon>
        <taxon>Gammaproteobacteria</taxon>
        <taxon>Oceanospirillales</taxon>
        <taxon>Oceanospirillaceae</taxon>
        <taxon>Marinobacterium</taxon>
    </lineage>
</organism>
<evidence type="ECO:0000256" key="2">
    <source>
        <dbReference type="ARBA" id="ARBA00023125"/>
    </source>
</evidence>
<dbReference type="Proteomes" id="UP001058461">
    <property type="component" value="Chromosome"/>
</dbReference>
<reference evidence="5" key="1">
    <citation type="submission" date="2021-04" db="EMBL/GenBank/DDBJ databases">
        <title>Oceanospirillales bacteria with DddD are important DMSP degraders in coastal seawater.</title>
        <authorList>
            <person name="Liu J."/>
        </authorList>
    </citation>
    <scope>NUCLEOTIDE SEQUENCE</scope>
    <source>
        <strain evidence="5">D13-1</strain>
    </source>
</reference>
<dbReference type="PANTHER" id="PTHR43280:SF27">
    <property type="entry name" value="TRANSCRIPTIONAL REGULATOR MTLR"/>
    <property type="match status" value="1"/>
</dbReference>
<evidence type="ECO:0000256" key="1">
    <source>
        <dbReference type="ARBA" id="ARBA00023015"/>
    </source>
</evidence>
<dbReference type="InterPro" id="IPR037923">
    <property type="entry name" value="HTH-like"/>
</dbReference>
<keyword evidence="1" id="KW-0805">Transcription regulation</keyword>
<keyword evidence="6" id="KW-1185">Reference proteome</keyword>
<dbReference type="InterPro" id="IPR003313">
    <property type="entry name" value="AraC-bd"/>
</dbReference>
<protein>
    <submittedName>
        <fullName evidence="5">AraC family transcriptional regulator</fullName>
    </submittedName>
</protein>
<dbReference type="InterPro" id="IPR009057">
    <property type="entry name" value="Homeodomain-like_sf"/>
</dbReference>